<evidence type="ECO:0000256" key="1">
    <source>
        <dbReference type="HAMAP-Rule" id="MF_00984"/>
    </source>
</evidence>
<dbReference type="CDD" id="cd04496">
    <property type="entry name" value="SSB_OBF"/>
    <property type="match status" value="1"/>
</dbReference>
<dbReference type="NCBIfam" id="TIGR00621">
    <property type="entry name" value="ssb"/>
    <property type="match status" value="1"/>
</dbReference>
<dbReference type="PANTHER" id="PTHR10302">
    <property type="entry name" value="SINGLE-STRANDED DNA-BINDING PROTEIN"/>
    <property type="match status" value="1"/>
</dbReference>
<dbReference type="Proteomes" id="UP000017429">
    <property type="component" value="Chromosome"/>
</dbReference>
<dbReference type="GO" id="GO:0006260">
    <property type="term" value="P:DNA replication"/>
    <property type="evidence" value="ECO:0007669"/>
    <property type="project" value="InterPro"/>
</dbReference>
<evidence type="ECO:0000313" key="4">
    <source>
        <dbReference type="Proteomes" id="UP000017429"/>
    </source>
</evidence>
<feature type="compositionally biased region" description="Basic and acidic residues" evidence="2">
    <location>
        <begin position="112"/>
        <end position="128"/>
    </location>
</feature>
<sequence>MADFNKVILAGHLTKIPDVRTLQNNITVASSGIAVNRKYKDKEEVMFIDIVVYGKLAETFGQYTAKGSAVLIEGRLSFRQWEQDGQKRSKHEVIVESLRLLGNKLADNNTTADKKQTNTAEKEERVITDEDVPF</sequence>
<gene>
    <name evidence="3" type="ORF">N508_000026</name>
</gene>
<dbReference type="InterPro" id="IPR012340">
    <property type="entry name" value="NA-bd_OB-fold"/>
</dbReference>
<keyword evidence="4" id="KW-1185">Reference proteome</keyword>
<dbReference type="KEGG" id="msch:N508_000026"/>
<dbReference type="RefSeq" id="WP_023276778.1">
    <property type="nucleotide sequence ID" value="NZ_CP097562.1"/>
</dbReference>
<evidence type="ECO:0000256" key="2">
    <source>
        <dbReference type="SAM" id="MobiDB-lite"/>
    </source>
</evidence>
<comment type="caution">
    <text evidence="1">Lacks conserved residue(s) required for the propagation of feature annotation.</text>
</comment>
<reference evidence="3" key="2">
    <citation type="submission" date="2022-05" db="EMBL/GenBank/DDBJ databases">
        <authorList>
            <person name="Proctor A.L."/>
            <person name="Phillips G.J."/>
            <person name="Wannemuehler M.J."/>
        </authorList>
    </citation>
    <scope>NUCLEOTIDE SEQUENCE</scope>
    <source>
        <strain evidence="3">ASF457</strain>
    </source>
</reference>
<reference evidence="3" key="1">
    <citation type="journal article" date="2014" name="Genome Announc.">
        <title>Draft genome sequences of the altered schaedler flora, a defined bacterial community from gnotobiotic mice.</title>
        <authorList>
            <person name="Wannemuehler M.J."/>
            <person name="Overstreet A.M."/>
            <person name="Ward D.V."/>
            <person name="Phillips G.J."/>
        </authorList>
    </citation>
    <scope>NUCLEOTIDE SEQUENCE</scope>
    <source>
        <strain evidence="3">ASF457</strain>
    </source>
</reference>
<dbReference type="GO" id="GO:0003697">
    <property type="term" value="F:single-stranded DNA binding"/>
    <property type="evidence" value="ECO:0007669"/>
    <property type="project" value="UniProtKB-UniRule"/>
</dbReference>
<feature type="region of interest" description="Disordered" evidence="2">
    <location>
        <begin position="109"/>
        <end position="134"/>
    </location>
</feature>
<proteinExistence type="inferred from homology"/>
<accession>V2PX52</accession>
<comment type="subunit">
    <text evidence="1">Homotetramer.</text>
</comment>
<dbReference type="EMBL" id="CP097562">
    <property type="protein sequence ID" value="USF22973.1"/>
    <property type="molecule type" value="Genomic_DNA"/>
</dbReference>
<dbReference type="GO" id="GO:0009295">
    <property type="term" value="C:nucleoid"/>
    <property type="evidence" value="ECO:0007669"/>
    <property type="project" value="TreeGrafter"/>
</dbReference>
<organism evidence="3 4">
    <name type="scientific">Mucispirillum schaedleri ASF457</name>
    <dbReference type="NCBI Taxonomy" id="1379858"/>
    <lineage>
        <taxon>Bacteria</taxon>
        <taxon>Pseudomonadati</taxon>
        <taxon>Deferribacterota</taxon>
        <taxon>Deferribacteres</taxon>
        <taxon>Deferribacterales</taxon>
        <taxon>Mucispirillaceae</taxon>
        <taxon>Mucispirillum</taxon>
    </lineage>
</organism>
<dbReference type="SUPFAM" id="SSF50249">
    <property type="entry name" value="Nucleic acid-binding proteins"/>
    <property type="match status" value="1"/>
</dbReference>
<reference evidence="3" key="3">
    <citation type="submission" date="2022-06" db="EMBL/GenBank/DDBJ databases">
        <title>Resources to Facilitate Use of the Altered Schaedler Flora (ASF) Mouse Model to Study Microbiome Function.</title>
        <authorList>
            <person name="Proctor A."/>
            <person name="Parvinroo S."/>
            <person name="Richie T."/>
            <person name="Jia X."/>
            <person name="Lee S.T.M."/>
            <person name="Karp P.D."/>
            <person name="Paley S."/>
            <person name="Kostic A.D."/>
            <person name="Pierre J.F."/>
            <person name="Wannemuehler M.J."/>
            <person name="Phillips G.J."/>
        </authorList>
    </citation>
    <scope>NUCLEOTIDE SEQUENCE</scope>
    <source>
        <strain evidence="3">ASF457</strain>
    </source>
</reference>
<dbReference type="InterPro" id="IPR000424">
    <property type="entry name" value="Primosome_PriB/ssb"/>
</dbReference>
<keyword evidence="1 3" id="KW-0238">DNA-binding</keyword>
<dbReference type="PIRSF" id="PIRSF002070">
    <property type="entry name" value="SSB"/>
    <property type="match status" value="1"/>
</dbReference>
<dbReference type="InterPro" id="IPR011344">
    <property type="entry name" value="ssDNA-bd"/>
</dbReference>
<dbReference type="Pfam" id="PF00436">
    <property type="entry name" value="SSB"/>
    <property type="match status" value="1"/>
</dbReference>
<dbReference type="PANTHER" id="PTHR10302:SF27">
    <property type="entry name" value="SINGLE-STRANDED DNA-BINDING PROTEIN"/>
    <property type="match status" value="1"/>
</dbReference>
<dbReference type="Gene3D" id="2.40.50.140">
    <property type="entry name" value="Nucleic acid-binding proteins"/>
    <property type="match status" value="1"/>
</dbReference>
<dbReference type="eggNOG" id="COG0629">
    <property type="taxonomic scope" value="Bacteria"/>
</dbReference>
<evidence type="ECO:0000313" key="3">
    <source>
        <dbReference type="EMBL" id="USF22973.1"/>
    </source>
</evidence>
<protein>
    <recommendedName>
        <fullName evidence="1">Single-stranded DNA-binding protein</fullName>
        <shortName evidence="1">SSB</shortName>
    </recommendedName>
</protein>
<dbReference type="AlphaFoldDB" id="V2PX52"/>
<dbReference type="HAMAP" id="MF_00984">
    <property type="entry name" value="SSB"/>
    <property type="match status" value="1"/>
</dbReference>
<name>V2PX52_9BACT</name>
<dbReference type="PROSITE" id="PS50935">
    <property type="entry name" value="SSB"/>
    <property type="match status" value="1"/>
</dbReference>